<protein>
    <recommendedName>
        <fullName evidence="5">DUF3455 domain-containing protein</fullName>
    </recommendedName>
</protein>
<keyword evidence="2" id="KW-0472">Membrane</keyword>
<proteinExistence type="predicted"/>
<keyword evidence="2" id="KW-0812">Transmembrane</keyword>
<evidence type="ECO:0000313" key="3">
    <source>
        <dbReference type="EMBL" id="AVJ29161.1"/>
    </source>
</evidence>
<keyword evidence="4" id="KW-1185">Reference proteome</keyword>
<dbReference type="InterPro" id="IPR021851">
    <property type="entry name" value="DUF3455"/>
</dbReference>
<keyword evidence="2" id="KW-1133">Transmembrane helix</keyword>
<dbReference type="Pfam" id="PF11937">
    <property type="entry name" value="DUF3455"/>
    <property type="match status" value="1"/>
</dbReference>
<gene>
    <name evidence="3" type="ORF">CLM73_19730</name>
</gene>
<reference evidence="3 4" key="1">
    <citation type="submission" date="2017-09" db="EMBL/GenBank/DDBJ databases">
        <title>Genomic, metabolic, and phenotypic characteristics of bacterial isolates from the natural microbiome of the model nematode Caenorhabditis elegans.</title>
        <authorList>
            <person name="Zimmermann J."/>
            <person name="Obeng N."/>
            <person name="Yang W."/>
            <person name="Obeng O."/>
            <person name="Kissoyan K."/>
            <person name="Pees B."/>
            <person name="Dirksen P."/>
            <person name="Hoppner M."/>
            <person name="Franke A."/>
            <person name="Rosenstiel P."/>
            <person name="Leippe M."/>
            <person name="Dierking K."/>
            <person name="Kaleta C."/>
            <person name="Schulenburg H."/>
        </authorList>
    </citation>
    <scope>NUCLEOTIDE SEQUENCE [LARGE SCALE GENOMIC DNA]</scope>
    <source>
        <strain evidence="3 4">MYb73</strain>
    </source>
</reference>
<dbReference type="AlphaFoldDB" id="A0A2S0IAS8"/>
<evidence type="ECO:0008006" key="5">
    <source>
        <dbReference type="Google" id="ProtNLM"/>
    </source>
</evidence>
<feature type="transmembrane region" description="Helical" evidence="2">
    <location>
        <begin position="56"/>
        <end position="75"/>
    </location>
</feature>
<organism evidence="3 4">
    <name type="scientific">Achromobacter spanius</name>
    <dbReference type="NCBI Taxonomy" id="217203"/>
    <lineage>
        <taxon>Bacteria</taxon>
        <taxon>Pseudomonadati</taxon>
        <taxon>Pseudomonadota</taxon>
        <taxon>Betaproteobacteria</taxon>
        <taxon>Burkholderiales</taxon>
        <taxon>Alcaligenaceae</taxon>
        <taxon>Achromobacter</taxon>
    </lineage>
</organism>
<sequence>MARSGARRRPSGKPSRHTNAIAGAPGPPGQSLGAWMNCIPTQARLKQTQLKQTRLTLTRLLLTAGLAVIATGAAAQDKAPQIMQVPADNRIIWQAPAEGAITYECRLTQTDGARYTWVIAGAAATLGAGQSGQTGTYKSPPETWRAADGSTLTGMETVRANAGPDRLYDQLVLANPSSGVGLLTGVTYIQRFVRAGGGVPQAPCSAANKGQREQVKYQADYVFWKPN</sequence>
<evidence type="ECO:0000313" key="4">
    <source>
        <dbReference type="Proteomes" id="UP000239477"/>
    </source>
</evidence>
<feature type="region of interest" description="Disordered" evidence="1">
    <location>
        <begin position="1"/>
        <end position="29"/>
    </location>
</feature>
<accession>A0A2S0IAS8</accession>
<evidence type="ECO:0000256" key="2">
    <source>
        <dbReference type="SAM" id="Phobius"/>
    </source>
</evidence>
<feature type="compositionally biased region" description="Basic residues" evidence="1">
    <location>
        <begin position="1"/>
        <end position="16"/>
    </location>
</feature>
<evidence type="ECO:0000256" key="1">
    <source>
        <dbReference type="SAM" id="MobiDB-lite"/>
    </source>
</evidence>
<dbReference type="Proteomes" id="UP000239477">
    <property type="component" value="Chromosome"/>
</dbReference>
<name>A0A2S0IAS8_9BURK</name>
<dbReference type="EMBL" id="CP023270">
    <property type="protein sequence ID" value="AVJ29161.1"/>
    <property type="molecule type" value="Genomic_DNA"/>
</dbReference>